<dbReference type="OMA" id="EVQRNWE"/>
<proteinExistence type="predicted"/>
<evidence type="ECO:0000313" key="3">
    <source>
        <dbReference type="Proteomes" id="UP000258309"/>
    </source>
</evidence>
<sequence>MADYYRKIELQSPEDLQYLISNVRRAANEKIDRDLPPVEGEDPMRRRVEELVQNYIRKVFETAAENITINGLPPSPGLITSSLNDSNTKPVIIEEHEPLNSKLFERAKELARQEEDLIEEIAELRKKMPGIAVEQARNTHKIWLEADEAALKIGEDRIKTSDSFRQVDLKVKEFERQKDLEESWAKGIKGLGKLKRTMPETVAKKEKAERAENYVLASDKS</sequence>
<dbReference type="AlphaFoldDB" id="A0A3E2HBR3"/>
<evidence type="ECO:0000256" key="1">
    <source>
        <dbReference type="SAM" id="Coils"/>
    </source>
</evidence>
<evidence type="ECO:0008006" key="4">
    <source>
        <dbReference type="Google" id="ProtNLM"/>
    </source>
</evidence>
<dbReference type="GO" id="GO:0000444">
    <property type="term" value="C:MIS12/MIND type complex"/>
    <property type="evidence" value="ECO:0007669"/>
    <property type="project" value="TreeGrafter"/>
</dbReference>
<dbReference type="Proteomes" id="UP000258309">
    <property type="component" value="Unassembled WGS sequence"/>
</dbReference>
<keyword evidence="3" id="KW-1185">Reference proteome</keyword>
<organism evidence="2 3">
    <name type="scientific">Scytalidium lignicola</name>
    <name type="common">Hyphomycete</name>
    <dbReference type="NCBI Taxonomy" id="5539"/>
    <lineage>
        <taxon>Eukaryota</taxon>
        <taxon>Fungi</taxon>
        <taxon>Dikarya</taxon>
        <taxon>Ascomycota</taxon>
        <taxon>Pezizomycotina</taxon>
        <taxon>Leotiomycetes</taxon>
        <taxon>Leotiomycetes incertae sedis</taxon>
        <taxon>Scytalidium</taxon>
    </lineage>
</organism>
<dbReference type="InterPro" id="IPR013950">
    <property type="entry name" value="Mis14/Nsl1"/>
</dbReference>
<name>A0A3E2HBR3_SCYLI</name>
<dbReference type="PANTHER" id="PTHR31749">
    <property type="entry name" value="KINETOCHORE-ASSOCIATED PROTEIN NSL1 HOMOLOG"/>
    <property type="match status" value="1"/>
</dbReference>
<keyword evidence="1" id="KW-0175">Coiled coil</keyword>
<comment type="caution">
    <text evidence="2">The sequence shown here is derived from an EMBL/GenBank/DDBJ whole genome shotgun (WGS) entry which is preliminary data.</text>
</comment>
<dbReference type="GO" id="GO:0000070">
    <property type="term" value="P:mitotic sister chromatid segregation"/>
    <property type="evidence" value="ECO:0007669"/>
    <property type="project" value="InterPro"/>
</dbReference>
<feature type="non-terminal residue" evidence="2">
    <location>
        <position position="1"/>
    </location>
</feature>
<dbReference type="EMBL" id="NCSJ02000090">
    <property type="protein sequence ID" value="RFU30855.1"/>
    <property type="molecule type" value="Genomic_DNA"/>
</dbReference>
<dbReference type="STRING" id="5539.A0A3E2HBR3"/>
<dbReference type="OrthoDB" id="2135762at2759"/>
<reference evidence="2 3" key="1">
    <citation type="submission" date="2018-05" db="EMBL/GenBank/DDBJ databases">
        <title>Draft genome sequence of Scytalidium lignicola DSM 105466, a ubiquitous saprotrophic fungus.</title>
        <authorList>
            <person name="Buettner E."/>
            <person name="Gebauer A.M."/>
            <person name="Hofrichter M."/>
            <person name="Liers C."/>
            <person name="Kellner H."/>
        </authorList>
    </citation>
    <scope>NUCLEOTIDE SEQUENCE [LARGE SCALE GENOMIC DNA]</scope>
    <source>
        <strain evidence="2 3">DSM 105466</strain>
    </source>
</reference>
<gene>
    <name evidence="2" type="ORF">B7463_g5509</name>
</gene>
<evidence type="ECO:0000313" key="2">
    <source>
        <dbReference type="EMBL" id="RFU30855.1"/>
    </source>
</evidence>
<accession>A0A3E2HBR3</accession>
<dbReference type="PANTHER" id="PTHR31749:SF3">
    <property type="entry name" value="KINETOCHORE-ASSOCIATED PROTEIN NSL1 HOMOLOG"/>
    <property type="match status" value="1"/>
</dbReference>
<feature type="coiled-coil region" evidence="1">
    <location>
        <begin position="100"/>
        <end position="127"/>
    </location>
</feature>
<dbReference type="Pfam" id="PF08641">
    <property type="entry name" value="Mis14"/>
    <property type="match status" value="1"/>
</dbReference>
<feature type="non-terminal residue" evidence="2">
    <location>
        <position position="221"/>
    </location>
</feature>
<protein>
    <recommendedName>
        <fullName evidence="4">Kinetochore protein mis14</fullName>
    </recommendedName>
</protein>